<dbReference type="AlphaFoldDB" id="A0A1E4T0N0"/>
<protein>
    <recommendedName>
        <fullName evidence="4">N-glycosylation protein EOS1</fullName>
    </recommendedName>
</protein>
<feature type="non-terminal residue" evidence="2">
    <location>
        <position position="1"/>
    </location>
</feature>
<feature type="transmembrane region" description="Helical" evidence="1">
    <location>
        <begin position="184"/>
        <end position="211"/>
    </location>
</feature>
<dbReference type="GO" id="GO:0034599">
    <property type="term" value="P:cellular response to oxidative stress"/>
    <property type="evidence" value="ECO:0007669"/>
    <property type="project" value="InterPro"/>
</dbReference>
<dbReference type="GO" id="GO:0006487">
    <property type="term" value="P:protein N-linked glycosylation"/>
    <property type="evidence" value="ECO:0007669"/>
    <property type="project" value="TreeGrafter"/>
</dbReference>
<reference evidence="3" key="1">
    <citation type="submission" date="2016-04" db="EMBL/GenBank/DDBJ databases">
        <title>Comparative genomics of biotechnologically important yeasts.</title>
        <authorList>
            <consortium name="DOE Joint Genome Institute"/>
            <person name="Riley R."/>
            <person name="Haridas S."/>
            <person name="Wolfe K.H."/>
            <person name="Lopes M.R."/>
            <person name="Hittinger C.T."/>
            <person name="Goker M."/>
            <person name="Salamov A."/>
            <person name="Wisecaver J."/>
            <person name="Long T.M."/>
            <person name="Aerts A.L."/>
            <person name="Barry K."/>
            <person name="Choi C."/>
            <person name="Clum A."/>
            <person name="Coughlan A.Y."/>
            <person name="Deshpande S."/>
            <person name="Douglass A.P."/>
            <person name="Hanson S.J."/>
            <person name="Klenk H.-P."/>
            <person name="Labutti K."/>
            <person name="Lapidus A."/>
            <person name="Lindquist E."/>
            <person name="Lipzen A."/>
            <person name="Meier-Kolthoff J.P."/>
            <person name="Ohm R.A."/>
            <person name="Otillar R.P."/>
            <person name="Pangilinan J."/>
            <person name="Peng Y."/>
            <person name="Rokas A."/>
            <person name="Rosa C.A."/>
            <person name="Scheuner C."/>
            <person name="Sibirny A.A."/>
            <person name="Slot J.C."/>
            <person name="Stielow J.B."/>
            <person name="Sun H."/>
            <person name="Kurtzman C.P."/>
            <person name="Blackwell M."/>
            <person name="Grigoriev I.V."/>
            <person name="Jeffries T.W."/>
        </authorList>
    </citation>
    <scope>NUCLEOTIDE SEQUENCE [LARGE SCALE GENOMIC DNA]</scope>
    <source>
        <strain evidence="3">NRRL YB-2248</strain>
    </source>
</reference>
<dbReference type="InterPro" id="IPR021100">
    <property type="entry name" value="N-glycosylation_EOS1"/>
</dbReference>
<evidence type="ECO:0000256" key="1">
    <source>
        <dbReference type="SAM" id="Phobius"/>
    </source>
</evidence>
<feature type="transmembrane region" description="Helical" evidence="1">
    <location>
        <begin position="20"/>
        <end position="40"/>
    </location>
</feature>
<feature type="transmembrane region" description="Helical" evidence="1">
    <location>
        <begin position="98"/>
        <end position="129"/>
    </location>
</feature>
<name>A0A1E4T0N0_9ASCO</name>
<accession>A0A1E4T0N0</accession>
<dbReference type="Pfam" id="PF12326">
    <property type="entry name" value="EOS1"/>
    <property type="match status" value="1"/>
</dbReference>
<dbReference type="GO" id="GO:0005789">
    <property type="term" value="C:endoplasmic reticulum membrane"/>
    <property type="evidence" value="ECO:0007669"/>
    <property type="project" value="InterPro"/>
</dbReference>
<evidence type="ECO:0000313" key="3">
    <source>
        <dbReference type="Proteomes" id="UP000094801"/>
    </source>
</evidence>
<evidence type="ECO:0008006" key="4">
    <source>
        <dbReference type="Google" id="ProtNLM"/>
    </source>
</evidence>
<gene>
    <name evidence="2" type="ORF">CANARDRAFT_189160</name>
</gene>
<dbReference type="OrthoDB" id="2139606at2759"/>
<feature type="transmembrane region" description="Helical" evidence="1">
    <location>
        <begin position="73"/>
        <end position="91"/>
    </location>
</feature>
<keyword evidence="3" id="KW-1185">Reference proteome</keyword>
<dbReference type="EMBL" id="KV453853">
    <property type="protein sequence ID" value="ODV85288.1"/>
    <property type="molecule type" value="Genomic_DNA"/>
</dbReference>
<evidence type="ECO:0000313" key="2">
    <source>
        <dbReference type="EMBL" id="ODV85288.1"/>
    </source>
</evidence>
<sequence length="221" mass="25658">QKNSLKELGLKRLNPRQHTAVAICRDFSLIIIMKYLYTLWKSCYFMINDDSYNSNSNNNYNSLNFTTVRASEFFLAGIWCIVSGYLSYSILDGLMVRWIVMYAISAAVVRMLSMSLFIIMLVELISFMFNTIDNDYCLPTWILISCVMTLIYIIQNFVTSNLRLDEHLKHLKVKELKIKRTVDLYNLTVFAVLPIGIASFITMIGLLRLLLILRLEITVEF</sequence>
<dbReference type="PANTHER" id="PTHR28147">
    <property type="entry name" value="N-GLYCOSYLATION PROTEIN EOS1"/>
    <property type="match status" value="1"/>
</dbReference>
<organism evidence="2 3">
    <name type="scientific">[Candida] arabinofermentans NRRL YB-2248</name>
    <dbReference type="NCBI Taxonomy" id="983967"/>
    <lineage>
        <taxon>Eukaryota</taxon>
        <taxon>Fungi</taxon>
        <taxon>Dikarya</taxon>
        <taxon>Ascomycota</taxon>
        <taxon>Saccharomycotina</taxon>
        <taxon>Pichiomycetes</taxon>
        <taxon>Pichiales</taxon>
        <taxon>Pichiaceae</taxon>
        <taxon>Ogataea</taxon>
        <taxon>Ogataea/Candida clade</taxon>
    </lineage>
</organism>
<feature type="non-terminal residue" evidence="2">
    <location>
        <position position="221"/>
    </location>
</feature>
<dbReference type="Proteomes" id="UP000094801">
    <property type="component" value="Unassembled WGS sequence"/>
</dbReference>
<dbReference type="PRINTS" id="PR02070">
    <property type="entry name" value="NGLYCOSEOS1"/>
</dbReference>
<keyword evidence="1" id="KW-0472">Membrane</keyword>
<keyword evidence="1" id="KW-1133">Transmembrane helix</keyword>
<feature type="transmembrane region" description="Helical" evidence="1">
    <location>
        <begin position="141"/>
        <end position="164"/>
    </location>
</feature>
<keyword evidence="1" id="KW-0812">Transmembrane</keyword>
<dbReference type="PANTHER" id="PTHR28147:SF1">
    <property type="entry name" value="N-GLYCOSYLATION PROTEIN EOS1"/>
    <property type="match status" value="1"/>
</dbReference>
<proteinExistence type="predicted"/>